<name>A0AAV7M2Z2_PLEWA</name>
<evidence type="ECO:0000313" key="3">
    <source>
        <dbReference type="Proteomes" id="UP001066276"/>
    </source>
</evidence>
<gene>
    <name evidence="2" type="ORF">NDU88_002062</name>
</gene>
<comment type="caution">
    <text evidence="2">The sequence shown here is derived from an EMBL/GenBank/DDBJ whole genome shotgun (WGS) entry which is preliminary data.</text>
</comment>
<reference evidence="2" key="1">
    <citation type="journal article" date="2022" name="bioRxiv">
        <title>Sequencing and chromosome-scale assembly of the giantPleurodeles waltlgenome.</title>
        <authorList>
            <person name="Brown T."/>
            <person name="Elewa A."/>
            <person name="Iarovenko S."/>
            <person name="Subramanian E."/>
            <person name="Araus A.J."/>
            <person name="Petzold A."/>
            <person name="Susuki M."/>
            <person name="Suzuki K.-i.T."/>
            <person name="Hayashi T."/>
            <person name="Toyoda A."/>
            <person name="Oliveira C."/>
            <person name="Osipova E."/>
            <person name="Leigh N.D."/>
            <person name="Simon A."/>
            <person name="Yun M.H."/>
        </authorList>
    </citation>
    <scope>NUCLEOTIDE SEQUENCE</scope>
    <source>
        <strain evidence="2">20211129_DDA</strain>
        <tissue evidence="2">Liver</tissue>
    </source>
</reference>
<feature type="region of interest" description="Disordered" evidence="1">
    <location>
        <begin position="1"/>
        <end position="49"/>
    </location>
</feature>
<evidence type="ECO:0000313" key="2">
    <source>
        <dbReference type="EMBL" id="KAJ1096932.1"/>
    </source>
</evidence>
<keyword evidence="3" id="KW-1185">Reference proteome</keyword>
<protein>
    <submittedName>
        <fullName evidence="2">Uncharacterized protein</fullName>
    </submittedName>
</protein>
<feature type="compositionally biased region" description="Basic and acidic residues" evidence="1">
    <location>
        <begin position="133"/>
        <end position="153"/>
    </location>
</feature>
<organism evidence="2 3">
    <name type="scientific">Pleurodeles waltl</name>
    <name type="common">Iberian ribbed newt</name>
    <dbReference type="NCBI Taxonomy" id="8319"/>
    <lineage>
        <taxon>Eukaryota</taxon>
        <taxon>Metazoa</taxon>
        <taxon>Chordata</taxon>
        <taxon>Craniata</taxon>
        <taxon>Vertebrata</taxon>
        <taxon>Euteleostomi</taxon>
        <taxon>Amphibia</taxon>
        <taxon>Batrachia</taxon>
        <taxon>Caudata</taxon>
        <taxon>Salamandroidea</taxon>
        <taxon>Salamandridae</taxon>
        <taxon>Pleurodelinae</taxon>
        <taxon>Pleurodeles</taxon>
    </lineage>
</organism>
<dbReference type="AlphaFoldDB" id="A0AAV7M2Z2"/>
<sequence length="153" mass="17033">MAAPPRLGPEMRLRGGGDSVLRPSRSCRQGRGRVPSATSMQMADGQLPTGRSRRWRLQESGDPVLRLSRSCRRGQLASGTKNVEECLRLPQCEGEARCRGRGHGRRSIPGPHAQGSWTSAEPSIFVWVGRVQGDPREGGHPRERRDRDRIDFQ</sequence>
<feature type="region of interest" description="Disordered" evidence="1">
    <location>
        <begin position="97"/>
        <end position="153"/>
    </location>
</feature>
<accession>A0AAV7M2Z2</accession>
<dbReference type="Proteomes" id="UP001066276">
    <property type="component" value="Chromosome 10"/>
</dbReference>
<evidence type="ECO:0000256" key="1">
    <source>
        <dbReference type="SAM" id="MobiDB-lite"/>
    </source>
</evidence>
<dbReference type="EMBL" id="JANPWB010000014">
    <property type="protein sequence ID" value="KAJ1096932.1"/>
    <property type="molecule type" value="Genomic_DNA"/>
</dbReference>
<proteinExistence type="predicted"/>